<keyword evidence="5" id="KW-1185">Reference proteome</keyword>
<evidence type="ECO:0000259" key="3">
    <source>
        <dbReference type="Pfam" id="PF14449"/>
    </source>
</evidence>
<dbReference type="EMBL" id="JAVREL010000020">
    <property type="protein sequence ID" value="MDT0346404.1"/>
    <property type="molecule type" value="Genomic_DNA"/>
</dbReference>
<evidence type="ECO:0000313" key="4">
    <source>
        <dbReference type="EMBL" id="MDT0346404.1"/>
    </source>
</evidence>
<name>A0ABU2N0W9_9ACTN</name>
<protein>
    <recommendedName>
        <fullName evidence="3">Pre-toxin TG domain-containing protein</fullName>
    </recommendedName>
</protein>
<evidence type="ECO:0000313" key="5">
    <source>
        <dbReference type="Proteomes" id="UP001183246"/>
    </source>
</evidence>
<feature type="domain" description="Pre-toxin TG" evidence="3">
    <location>
        <begin position="217"/>
        <end position="275"/>
    </location>
</feature>
<evidence type="ECO:0000256" key="1">
    <source>
        <dbReference type="ARBA" id="ARBA00004613"/>
    </source>
</evidence>
<comment type="subcellular location">
    <subcellularLocation>
        <location evidence="1">Secreted</location>
    </subcellularLocation>
</comment>
<dbReference type="RefSeq" id="WP_311707530.1">
    <property type="nucleotide sequence ID" value="NZ_JAVREL010000020.1"/>
</dbReference>
<sequence length="624" mass="68545">MTAPPAATPRTTAGLGRYRSELADCERDLAQALLNSQAYGPVGVAIIRETAALMRRHLEVAPDSVLAFDSLHEDGRSGAALWRYRMFHRAWLRYDRRHADPPGYAAKYAEFVAFARLELARWSAEEVIRVPEEGIVYVVRRNRAAVEIMGVVLEELVGRFEHHTTEADFYGISPLDAYRRMLLERDDLLAALRLGQTLPLDSRKYRVGLPARPAWAEAVELGIGFIPVVGSLVAAYEAYSGKDLFGYPLSPVERAVLGASVLLPAAARLAKGGRALYSAGRMQRMYGREAAAWSRVLGSAERLSASPETLRVLRAAEAGVVARSPLSRAESLAVSEALETAALGRTGVPAAMPVVRAEVREAFRALAHSHPGIAELDELAVNRVLRRGANTDHVKGQLLEELLETQAARWLRDPAGLTALGLRPRRGPLEFIPGHLIRDALGRQLTDGMIALRRGGRLEVLVIFEAKGGQRAARELRITPAGREKSPELRAYAEDCHREVVERARLSGSDVTVSVEEIEAEIARSERGGQVRRDMERLVPVAGDDPTGRATRFTDIFIGGVSTPVWVSPRRTKIFGVVPRDVRPGRMVEDLRALGYDFEILGLPITQRQLTEAAATLTKVFEAL</sequence>
<dbReference type="Proteomes" id="UP001183246">
    <property type="component" value="Unassembled WGS sequence"/>
</dbReference>
<keyword evidence="2" id="KW-0964">Secreted</keyword>
<comment type="caution">
    <text evidence="4">The sequence shown here is derived from an EMBL/GenBank/DDBJ whole genome shotgun (WGS) entry which is preliminary data.</text>
</comment>
<dbReference type="InterPro" id="IPR027797">
    <property type="entry name" value="PT-TG_dom"/>
</dbReference>
<gene>
    <name evidence="4" type="ORF">RM590_28025</name>
</gene>
<proteinExistence type="predicted"/>
<accession>A0ABU2N0W9</accession>
<reference evidence="5" key="1">
    <citation type="submission" date="2023-07" db="EMBL/GenBank/DDBJ databases">
        <title>30 novel species of actinomycetes from the DSMZ collection.</title>
        <authorList>
            <person name="Nouioui I."/>
        </authorList>
    </citation>
    <scope>NUCLEOTIDE SEQUENCE [LARGE SCALE GENOMIC DNA]</scope>
    <source>
        <strain evidence="5">DSM 44938</strain>
    </source>
</reference>
<evidence type="ECO:0000256" key="2">
    <source>
        <dbReference type="ARBA" id="ARBA00022525"/>
    </source>
</evidence>
<dbReference type="Pfam" id="PF14449">
    <property type="entry name" value="PT-TG"/>
    <property type="match status" value="1"/>
</dbReference>
<organism evidence="4 5">
    <name type="scientific">Streptomyces litchfieldiae</name>
    <dbReference type="NCBI Taxonomy" id="3075543"/>
    <lineage>
        <taxon>Bacteria</taxon>
        <taxon>Bacillati</taxon>
        <taxon>Actinomycetota</taxon>
        <taxon>Actinomycetes</taxon>
        <taxon>Kitasatosporales</taxon>
        <taxon>Streptomycetaceae</taxon>
        <taxon>Streptomyces</taxon>
    </lineage>
</organism>